<evidence type="ECO:0000313" key="1">
    <source>
        <dbReference type="EMBL" id="KAK2653015.1"/>
    </source>
</evidence>
<reference evidence="1" key="1">
    <citation type="journal article" date="2023" name="Plant J.">
        <title>Genome sequences and population genomics provide insights into the demographic history, inbreeding, and mutation load of two 'living fossil' tree species of Dipteronia.</title>
        <authorList>
            <person name="Feng Y."/>
            <person name="Comes H.P."/>
            <person name="Chen J."/>
            <person name="Zhu S."/>
            <person name="Lu R."/>
            <person name="Zhang X."/>
            <person name="Li P."/>
            <person name="Qiu J."/>
            <person name="Olsen K.M."/>
            <person name="Qiu Y."/>
        </authorList>
    </citation>
    <scope>NUCLEOTIDE SEQUENCE</scope>
    <source>
        <strain evidence="1">KIB01</strain>
    </source>
</reference>
<sequence length="201" mass="23476">MAELKATYRKVYDELVRIGIYKFSSVHIPKKRYHMMTTNIAESINSYLLTIQNMPITSIAEFIRDLLQRWFHDRRRNALETPAFLTHDVDQPIKQRILPSQRCEIYPIDFNRFKELKPQQVYDWMTVREDPGTGVLVYEVFIGETITVDRLTSESIKISQAFTIEHAPGYHVVEDCSFLVEWLPVPPNSLLTSAESLKVLI</sequence>
<keyword evidence="2" id="KW-1185">Reference proteome</keyword>
<comment type="caution">
    <text evidence="1">The sequence shown here is derived from an EMBL/GenBank/DDBJ whole genome shotgun (WGS) entry which is preliminary data.</text>
</comment>
<dbReference type="AlphaFoldDB" id="A0AAD9X585"/>
<protein>
    <submittedName>
        <fullName evidence="1">Uncharacterized protein</fullName>
    </submittedName>
</protein>
<gene>
    <name evidence="1" type="ORF">Ddye_012871</name>
</gene>
<dbReference type="Proteomes" id="UP001280121">
    <property type="component" value="Unassembled WGS sequence"/>
</dbReference>
<name>A0AAD9X585_9ROSI</name>
<organism evidence="1 2">
    <name type="scientific">Dipteronia dyeriana</name>
    <dbReference type="NCBI Taxonomy" id="168575"/>
    <lineage>
        <taxon>Eukaryota</taxon>
        <taxon>Viridiplantae</taxon>
        <taxon>Streptophyta</taxon>
        <taxon>Embryophyta</taxon>
        <taxon>Tracheophyta</taxon>
        <taxon>Spermatophyta</taxon>
        <taxon>Magnoliopsida</taxon>
        <taxon>eudicotyledons</taxon>
        <taxon>Gunneridae</taxon>
        <taxon>Pentapetalae</taxon>
        <taxon>rosids</taxon>
        <taxon>malvids</taxon>
        <taxon>Sapindales</taxon>
        <taxon>Sapindaceae</taxon>
        <taxon>Hippocastanoideae</taxon>
        <taxon>Acereae</taxon>
        <taxon>Dipteronia</taxon>
    </lineage>
</organism>
<dbReference type="EMBL" id="JANJYI010000004">
    <property type="protein sequence ID" value="KAK2653015.1"/>
    <property type="molecule type" value="Genomic_DNA"/>
</dbReference>
<proteinExistence type="predicted"/>
<accession>A0AAD9X585</accession>
<evidence type="ECO:0000313" key="2">
    <source>
        <dbReference type="Proteomes" id="UP001280121"/>
    </source>
</evidence>